<dbReference type="Gene3D" id="1.20.120.1220">
    <property type="match status" value="1"/>
</dbReference>
<keyword evidence="2" id="KW-0812">Transmembrane</keyword>
<comment type="caution">
    <text evidence="4">The sequence shown here is derived from an EMBL/GenBank/DDBJ whole genome shotgun (WGS) entry which is preliminary data.</text>
</comment>
<feature type="transmembrane region" description="Helical" evidence="2">
    <location>
        <begin position="79"/>
        <end position="97"/>
    </location>
</feature>
<dbReference type="PANTHER" id="PTHR30487">
    <property type="entry name" value="TYPE 4 PREPILIN-LIKE PROTEINS LEADER PEPTIDE-PROCESSING ENZYME"/>
    <property type="match status" value="1"/>
</dbReference>
<dbReference type="InterPro" id="IPR000045">
    <property type="entry name" value="Prepilin_IV_endopep_pep"/>
</dbReference>
<keyword evidence="2" id="KW-0472">Membrane</keyword>
<name>A0ABP3B145_9LIST</name>
<organism evidence="4 5">
    <name type="scientific">Listeria floridensis FSL S10-1187</name>
    <dbReference type="NCBI Taxonomy" id="1265817"/>
    <lineage>
        <taxon>Bacteria</taxon>
        <taxon>Bacillati</taxon>
        <taxon>Bacillota</taxon>
        <taxon>Bacilli</taxon>
        <taxon>Bacillales</taxon>
        <taxon>Listeriaceae</taxon>
        <taxon>Listeria</taxon>
    </lineage>
</organism>
<protein>
    <submittedName>
        <fullName evidence="4">Signal peptidase</fullName>
    </submittedName>
</protein>
<keyword evidence="5" id="KW-1185">Reference proteome</keyword>
<evidence type="ECO:0000313" key="4">
    <source>
        <dbReference type="EMBL" id="EUJ33248.1"/>
    </source>
</evidence>
<keyword evidence="2" id="KW-1133">Transmembrane helix</keyword>
<evidence type="ECO:0000313" key="5">
    <source>
        <dbReference type="Proteomes" id="UP000019249"/>
    </source>
</evidence>
<dbReference type="Pfam" id="PF01478">
    <property type="entry name" value="Peptidase_A24"/>
    <property type="match status" value="1"/>
</dbReference>
<sequence length="98" mass="11111">MYLLAIDFGLNLLFYTVIYLLFRKGIGMGDVKLLFILGLAFGFKHGYLILLAALLVANITVISGILFQKIKRRQKIPFVPFLLAGFLFYLILPLEVIT</sequence>
<dbReference type="EMBL" id="AODF01000006">
    <property type="protein sequence ID" value="EUJ33248.1"/>
    <property type="molecule type" value="Genomic_DNA"/>
</dbReference>
<feature type="transmembrane region" description="Helical" evidence="2">
    <location>
        <begin position="47"/>
        <end position="67"/>
    </location>
</feature>
<gene>
    <name evidence="4" type="ORF">MFLO_03870</name>
</gene>
<reference evidence="4 5" key="1">
    <citation type="journal article" date="2014" name="Int. J. Syst. Evol. Microbiol.">
        <title>Listeria floridensis sp. nov., Listeria aquatica sp. nov., Listeria cornellensis sp. nov., Listeria riparia sp. nov. and Listeria grandensis sp. nov., from agricultural and natural environments.</title>
        <authorList>
            <person name="den Bakker H.C."/>
            <person name="Warchocki S."/>
            <person name="Wright E.M."/>
            <person name="Allred A.F."/>
            <person name="Ahlstrom C."/>
            <person name="Manuel C.S."/>
            <person name="Stasiewicz M.J."/>
            <person name="Burrell A."/>
            <person name="Roof S."/>
            <person name="Strawn L."/>
            <person name="Fortes E.D."/>
            <person name="Nightingale K.K."/>
            <person name="Kephart D."/>
            <person name="Wiedmann M."/>
        </authorList>
    </citation>
    <scope>NUCLEOTIDE SEQUENCE [LARGE SCALE GENOMIC DNA]</scope>
    <source>
        <strain evidence="4 5">FSL S10-1187</strain>
    </source>
</reference>
<dbReference type="Proteomes" id="UP000019249">
    <property type="component" value="Unassembled WGS sequence"/>
</dbReference>
<comment type="similarity">
    <text evidence="1">Belongs to the peptidase A24 family.</text>
</comment>
<evidence type="ECO:0000256" key="1">
    <source>
        <dbReference type="ARBA" id="ARBA00005801"/>
    </source>
</evidence>
<dbReference type="PANTHER" id="PTHR30487:SF0">
    <property type="entry name" value="PREPILIN LEADER PEPTIDASE_N-METHYLTRANSFERASE-RELATED"/>
    <property type="match status" value="1"/>
</dbReference>
<dbReference type="InterPro" id="IPR050882">
    <property type="entry name" value="Prepilin_peptidase/N-MTase"/>
</dbReference>
<evidence type="ECO:0000259" key="3">
    <source>
        <dbReference type="Pfam" id="PF01478"/>
    </source>
</evidence>
<evidence type="ECO:0000256" key="2">
    <source>
        <dbReference type="SAM" id="Phobius"/>
    </source>
</evidence>
<accession>A0ABP3B145</accession>
<feature type="domain" description="Prepilin type IV endopeptidase peptidase" evidence="3">
    <location>
        <begin position="13"/>
        <end position="60"/>
    </location>
</feature>
<proteinExistence type="inferred from homology"/>